<gene>
    <name evidence="1" type="ORF">IscW_ISCW012751</name>
</gene>
<protein>
    <submittedName>
        <fullName evidence="1 2">Uncharacterized protein</fullName>
    </submittedName>
</protein>
<dbReference type="EnsemblMetazoa" id="ISCW012751-RA">
    <property type="protein sequence ID" value="ISCW012751-PA"/>
    <property type="gene ID" value="ISCW012751"/>
</dbReference>
<name>B7QDP4_IXOSC</name>
<reference evidence="2" key="2">
    <citation type="submission" date="2020-05" db="UniProtKB">
        <authorList>
            <consortium name="EnsemblMetazoa"/>
        </authorList>
    </citation>
    <scope>IDENTIFICATION</scope>
    <source>
        <strain evidence="2">wikel</strain>
    </source>
</reference>
<reference evidence="1 3" key="1">
    <citation type="submission" date="2008-03" db="EMBL/GenBank/DDBJ databases">
        <title>Annotation of Ixodes scapularis.</title>
        <authorList>
            <consortium name="Ixodes scapularis Genome Project Consortium"/>
            <person name="Caler E."/>
            <person name="Hannick L.I."/>
            <person name="Bidwell S."/>
            <person name="Joardar V."/>
            <person name="Thiagarajan M."/>
            <person name="Amedeo P."/>
            <person name="Galinsky K.J."/>
            <person name="Schobel S."/>
            <person name="Inman J."/>
            <person name="Hostetler J."/>
            <person name="Miller J."/>
            <person name="Hammond M."/>
            <person name="Megy K."/>
            <person name="Lawson D."/>
            <person name="Kodira C."/>
            <person name="Sutton G."/>
            <person name="Meyer J."/>
            <person name="Hill C.A."/>
            <person name="Birren B."/>
            <person name="Nene V."/>
            <person name="Collins F."/>
            <person name="Alarcon-Chaidez F."/>
            <person name="Wikel S."/>
            <person name="Strausberg R."/>
        </authorList>
    </citation>
    <scope>NUCLEOTIDE SEQUENCE [LARGE SCALE GENOMIC DNA]</scope>
    <source>
        <strain evidence="3">Wikel</strain>
        <strain evidence="1">Wikel colony</strain>
    </source>
</reference>
<proteinExistence type="predicted"/>
<dbReference type="InParanoid" id="B7QDP4"/>
<feature type="non-terminal residue" evidence="1">
    <location>
        <position position="73"/>
    </location>
</feature>
<dbReference type="EMBL" id="DS915072">
    <property type="protein sequence ID" value="EEC16966.1"/>
    <property type="molecule type" value="Genomic_DNA"/>
</dbReference>
<evidence type="ECO:0000313" key="1">
    <source>
        <dbReference type="EMBL" id="EEC16966.1"/>
    </source>
</evidence>
<dbReference type="VEuPathDB" id="VectorBase:ISCI012751"/>
<dbReference type="Proteomes" id="UP000001555">
    <property type="component" value="Unassembled WGS sequence"/>
</dbReference>
<evidence type="ECO:0000313" key="2">
    <source>
        <dbReference type="EnsemblMetazoa" id="ISCW012751-PA"/>
    </source>
</evidence>
<dbReference type="PaxDb" id="6945-B7QDP4"/>
<dbReference type="AlphaFoldDB" id="B7QDP4"/>
<dbReference type="VEuPathDB" id="VectorBase:ISCW012751"/>
<dbReference type="EMBL" id="ABJB010895831">
    <property type="status" value="NOT_ANNOTATED_CDS"/>
    <property type="molecule type" value="Genomic_DNA"/>
</dbReference>
<evidence type="ECO:0000313" key="3">
    <source>
        <dbReference type="Proteomes" id="UP000001555"/>
    </source>
</evidence>
<organism>
    <name type="scientific">Ixodes scapularis</name>
    <name type="common">Black-legged tick</name>
    <name type="synonym">Deer tick</name>
    <dbReference type="NCBI Taxonomy" id="6945"/>
    <lineage>
        <taxon>Eukaryota</taxon>
        <taxon>Metazoa</taxon>
        <taxon>Ecdysozoa</taxon>
        <taxon>Arthropoda</taxon>
        <taxon>Chelicerata</taxon>
        <taxon>Arachnida</taxon>
        <taxon>Acari</taxon>
        <taxon>Parasitiformes</taxon>
        <taxon>Ixodida</taxon>
        <taxon>Ixodoidea</taxon>
        <taxon>Ixodidae</taxon>
        <taxon>Ixodinae</taxon>
        <taxon>Ixodes</taxon>
    </lineage>
</organism>
<sequence length="73" mass="8460">MLSRGMVIQSIGFTKHLQVVPLLLFLIDCCIWKKRIEHGSSRNSHSGEECWAVCPLLVHFVFLNKICRPTHER</sequence>
<accession>B7QDP4</accession>
<keyword evidence="3" id="KW-1185">Reference proteome</keyword>